<protein>
    <submittedName>
        <fullName evidence="1">Uncharacterized protein</fullName>
    </submittedName>
</protein>
<dbReference type="AlphaFoldDB" id="A0AAV3RQP5"/>
<dbReference type="Proteomes" id="UP001454036">
    <property type="component" value="Unassembled WGS sequence"/>
</dbReference>
<organism evidence="1 2">
    <name type="scientific">Lithospermum erythrorhizon</name>
    <name type="common">Purple gromwell</name>
    <name type="synonym">Lithospermum officinale var. erythrorhizon</name>
    <dbReference type="NCBI Taxonomy" id="34254"/>
    <lineage>
        <taxon>Eukaryota</taxon>
        <taxon>Viridiplantae</taxon>
        <taxon>Streptophyta</taxon>
        <taxon>Embryophyta</taxon>
        <taxon>Tracheophyta</taxon>
        <taxon>Spermatophyta</taxon>
        <taxon>Magnoliopsida</taxon>
        <taxon>eudicotyledons</taxon>
        <taxon>Gunneridae</taxon>
        <taxon>Pentapetalae</taxon>
        <taxon>asterids</taxon>
        <taxon>lamiids</taxon>
        <taxon>Boraginales</taxon>
        <taxon>Boraginaceae</taxon>
        <taxon>Boraginoideae</taxon>
        <taxon>Lithospermeae</taxon>
        <taxon>Lithospermum</taxon>
    </lineage>
</organism>
<accession>A0AAV3RQP5</accession>
<dbReference type="EMBL" id="BAABME010010889">
    <property type="protein sequence ID" value="GAA0182791.1"/>
    <property type="molecule type" value="Genomic_DNA"/>
</dbReference>
<gene>
    <name evidence="1" type="ORF">LIER_30428</name>
</gene>
<sequence length="130" mass="13853">MGCLQSLWIPDPVTISMVASISPSSYSWGINMGGTTNFSHTGTRISFPGKASDEAKLARMRSSAFGPMIPCTTFGPSVGRTKPFNSAEVTFSSWVSGRVSPSNAFVSTSFFLGRIEGSTLAFLRLRATEA</sequence>
<evidence type="ECO:0000313" key="2">
    <source>
        <dbReference type="Proteomes" id="UP001454036"/>
    </source>
</evidence>
<reference evidence="1 2" key="1">
    <citation type="submission" date="2024-01" db="EMBL/GenBank/DDBJ databases">
        <title>The complete chloroplast genome sequence of Lithospermum erythrorhizon: insights into the phylogenetic relationship among Boraginaceae species and the maternal lineages of purple gromwells.</title>
        <authorList>
            <person name="Okada T."/>
            <person name="Watanabe K."/>
        </authorList>
    </citation>
    <scope>NUCLEOTIDE SEQUENCE [LARGE SCALE GENOMIC DNA]</scope>
</reference>
<name>A0AAV3RQP5_LITER</name>
<keyword evidence="2" id="KW-1185">Reference proteome</keyword>
<proteinExistence type="predicted"/>
<evidence type="ECO:0000313" key="1">
    <source>
        <dbReference type="EMBL" id="GAA0182791.1"/>
    </source>
</evidence>
<comment type="caution">
    <text evidence="1">The sequence shown here is derived from an EMBL/GenBank/DDBJ whole genome shotgun (WGS) entry which is preliminary data.</text>
</comment>